<accession>A0A7W9DPN4</accession>
<evidence type="ECO:0000259" key="3">
    <source>
        <dbReference type="Pfam" id="PF25989"/>
    </source>
</evidence>
<evidence type="ECO:0000259" key="2">
    <source>
        <dbReference type="Pfam" id="PF00364"/>
    </source>
</evidence>
<dbReference type="Proteomes" id="UP000588112">
    <property type="component" value="Unassembled WGS sequence"/>
</dbReference>
<proteinExistence type="predicted"/>
<sequence>MTIRRGLPPLLLSLMAVLAAACTSEEAPKVQIGTVARAPVSEVVEAPATVGARATATLRSPAAGTVAKVYVQDGDKVTKGQILVRISSPQARDQLAQARRAERQASASPRAMSVAAAPGLRLPAPNLTASLDREVARGFARARAAARKVEDRRVRAQLLAAIDAARTQHRAQSAALNQITRDLTRSVNRSLSQMSGQIGAGLGGLTASMASLRSASASQARALAKAAQATVDGLVVKAPFGGIVTLGGAPGGGGANLGALLGQLPPALAGQAGAAAGGASGGGAAPSAAGGTIASGVPVSAGDALVTVTDVSKLSLSADVDETDVLLVGPGVRAEAELDAVTGATYKATVTGVGVTPKEGTTGGVSYPVRLALGAGTYDGGDAAPAPKPGMSAVVRLTVRESPDAVAVPASSVVTSGRETVLWVVRGDGTAERRVVTLGAQGEAMVEVTRGLTLGERVVVRGADSVRPGQTLP</sequence>
<evidence type="ECO:0000313" key="4">
    <source>
        <dbReference type="EMBL" id="MBB5625525.1"/>
    </source>
</evidence>
<evidence type="ECO:0000313" key="5">
    <source>
        <dbReference type="Proteomes" id="UP000588112"/>
    </source>
</evidence>
<feature type="domain" description="Lipoyl-binding" evidence="2">
    <location>
        <begin position="55"/>
        <end position="86"/>
    </location>
</feature>
<protein>
    <submittedName>
        <fullName evidence="4">Multidrug efflux pump subunit AcrA (Membrane-fusion protein)</fullName>
    </submittedName>
</protein>
<dbReference type="PANTHER" id="PTHR30469">
    <property type="entry name" value="MULTIDRUG RESISTANCE PROTEIN MDTA"/>
    <property type="match status" value="1"/>
</dbReference>
<dbReference type="Pfam" id="PF25989">
    <property type="entry name" value="YknX_C"/>
    <property type="match status" value="1"/>
</dbReference>
<dbReference type="Gene3D" id="2.40.30.170">
    <property type="match status" value="1"/>
</dbReference>
<dbReference type="Gene3D" id="2.40.50.100">
    <property type="match status" value="1"/>
</dbReference>
<feature type="domain" description="YknX-like C-terminal permuted SH3-like" evidence="3">
    <location>
        <begin position="406"/>
        <end position="470"/>
    </location>
</feature>
<keyword evidence="5" id="KW-1185">Reference proteome</keyword>
<dbReference type="Gene3D" id="2.40.420.20">
    <property type="match status" value="1"/>
</dbReference>
<dbReference type="PRINTS" id="PR01490">
    <property type="entry name" value="RTXTOXIND"/>
</dbReference>
<dbReference type="AlphaFoldDB" id="A0A7W9DPN4"/>
<dbReference type="RefSeq" id="WP_204070351.1">
    <property type="nucleotide sequence ID" value="NZ_BOOS01000025.1"/>
</dbReference>
<dbReference type="PROSITE" id="PS51257">
    <property type="entry name" value="PROKAR_LIPOPROTEIN"/>
    <property type="match status" value="1"/>
</dbReference>
<comment type="caution">
    <text evidence="4">The sequence shown here is derived from an EMBL/GenBank/DDBJ whole genome shotgun (WGS) entry which is preliminary data.</text>
</comment>
<feature type="signal peptide" evidence="1">
    <location>
        <begin position="1"/>
        <end position="21"/>
    </location>
</feature>
<evidence type="ECO:0000256" key="1">
    <source>
        <dbReference type="SAM" id="SignalP"/>
    </source>
</evidence>
<name>A0A7W9DPN4_9ACTN</name>
<dbReference type="InterPro" id="IPR058637">
    <property type="entry name" value="YknX-like_C"/>
</dbReference>
<reference evidence="4 5" key="1">
    <citation type="submission" date="2020-08" db="EMBL/GenBank/DDBJ databases">
        <title>Sequencing the genomes of 1000 actinobacteria strains.</title>
        <authorList>
            <person name="Klenk H.-P."/>
        </authorList>
    </citation>
    <scope>NUCLEOTIDE SEQUENCE [LARGE SCALE GENOMIC DNA]</scope>
    <source>
        <strain evidence="4 5">DSM 45790</strain>
    </source>
</reference>
<dbReference type="SUPFAM" id="SSF111369">
    <property type="entry name" value="HlyD-like secretion proteins"/>
    <property type="match status" value="1"/>
</dbReference>
<organism evidence="4 5">
    <name type="scientific">Sphaerisporangium krabiense</name>
    <dbReference type="NCBI Taxonomy" id="763782"/>
    <lineage>
        <taxon>Bacteria</taxon>
        <taxon>Bacillati</taxon>
        <taxon>Actinomycetota</taxon>
        <taxon>Actinomycetes</taxon>
        <taxon>Streptosporangiales</taxon>
        <taxon>Streptosporangiaceae</taxon>
        <taxon>Sphaerisporangium</taxon>
    </lineage>
</organism>
<dbReference type="Pfam" id="PF00364">
    <property type="entry name" value="Biotin_lipoyl"/>
    <property type="match status" value="1"/>
</dbReference>
<dbReference type="GO" id="GO:0015562">
    <property type="term" value="F:efflux transmembrane transporter activity"/>
    <property type="evidence" value="ECO:0007669"/>
    <property type="project" value="TreeGrafter"/>
</dbReference>
<dbReference type="EMBL" id="JACHBR010000001">
    <property type="protein sequence ID" value="MBB5625525.1"/>
    <property type="molecule type" value="Genomic_DNA"/>
</dbReference>
<dbReference type="GO" id="GO:1990281">
    <property type="term" value="C:efflux pump complex"/>
    <property type="evidence" value="ECO:0007669"/>
    <property type="project" value="TreeGrafter"/>
</dbReference>
<keyword evidence="1" id="KW-0732">Signal</keyword>
<dbReference type="InterPro" id="IPR000089">
    <property type="entry name" value="Biotin_lipoyl"/>
</dbReference>
<feature type="chain" id="PRO_5030736443" evidence="1">
    <location>
        <begin position="22"/>
        <end position="473"/>
    </location>
</feature>
<gene>
    <name evidence="4" type="ORF">BJ981_001224</name>
</gene>